<accession>A0A512HKI1</accession>
<reference evidence="1 2" key="1">
    <citation type="submission" date="2019-07" db="EMBL/GenBank/DDBJ databases">
        <title>Whole genome shotgun sequence of Rhizobium naphthalenivorans NBRC 107585.</title>
        <authorList>
            <person name="Hosoyama A."/>
            <person name="Uohara A."/>
            <person name="Ohji S."/>
            <person name="Ichikawa N."/>
        </authorList>
    </citation>
    <scope>NUCLEOTIDE SEQUENCE [LARGE SCALE GENOMIC DNA]</scope>
    <source>
        <strain evidence="1 2">NBRC 107585</strain>
    </source>
</reference>
<protein>
    <recommendedName>
        <fullName evidence="3">Competence protein</fullName>
    </recommendedName>
</protein>
<dbReference type="Proteomes" id="UP000321717">
    <property type="component" value="Unassembled WGS sequence"/>
</dbReference>
<organism evidence="1 2">
    <name type="scientific">Ciceribacter naphthalenivorans</name>
    <dbReference type="NCBI Taxonomy" id="1118451"/>
    <lineage>
        <taxon>Bacteria</taxon>
        <taxon>Pseudomonadati</taxon>
        <taxon>Pseudomonadota</taxon>
        <taxon>Alphaproteobacteria</taxon>
        <taxon>Hyphomicrobiales</taxon>
        <taxon>Rhizobiaceae</taxon>
        <taxon>Ciceribacter</taxon>
    </lineage>
</organism>
<evidence type="ECO:0000313" key="1">
    <source>
        <dbReference type="EMBL" id="GEO85957.1"/>
    </source>
</evidence>
<dbReference type="EMBL" id="BJZP01000014">
    <property type="protein sequence ID" value="GEO85957.1"/>
    <property type="molecule type" value="Genomic_DNA"/>
</dbReference>
<dbReference type="AlphaFoldDB" id="A0A512HKI1"/>
<gene>
    <name evidence="1" type="ORF">RNA01_28890</name>
</gene>
<dbReference type="OrthoDB" id="4212451at2"/>
<evidence type="ECO:0008006" key="3">
    <source>
        <dbReference type="Google" id="ProtNLM"/>
    </source>
</evidence>
<sequence>MLYAWIDGVKRPPAFKGEHTTCRDCGGSLTAVIPVENVRHWRHKAGDCDPWSEPEGAWHLGWKEKFDIACREIGLVDSATGERHRADVLCGMGTNRATVLELQHSSISEDERNAREAFYRQAHRMFWLIHIHSETSFLAHNFGMSMDFQSRTHVLDGKKFAVMRWVGRSQQFIEKWKRAKAHVFFDWSGHIFYLASNEVSQRLGGQLKRGHFALCHLTSEEFLRAVHWHD</sequence>
<keyword evidence="2" id="KW-1185">Reference proteome</keyword>
<comment type="caution">
    <text evidence="1">The sequence shown here is derived from an EMBL/GenBank/DDBJ whole genome shotgun (WGS) entry which is preliminary data.</text>
</comment>
<proteinExistence type="predicted"/>
<name>A0A512HKI1_9HYPH</name>
<evidence type="ECO:0000313" key="2">
    <source>
        <dbReference type="Proteomes" id="UP000321717"/>
    </source>
</evidence>
<dbReference type="RefSeq" id="WP_147180919.1">
    <property type="nucleotide sequence ID" value="NZ_BJZP01000014.1"/>
</dbReference>